<dbReference type="InterPro" id="IPR027417">
    <property type="entry name" value="P-loop_NTPase"/>
</dbReference>
<evidence type="ECO:0000259" key="7">
    <source>
        <dbReference type="PROSITE" id="PS50045"/>
    </source>
</evidence>
<dbReference type="InterPro" id="IPR035965">
    <property type="entry name" value="PAS-like_dom_sf"/>
</dbReference>
<dbReference type="NCBIfam" id="TIGR00229">
    <property type="entry name" value="sensory_box"/>
    <property type="match status" value="1"/>
</dbReference>
<evidence type="ECO:0000256" key="1">
    <source>
        <dbReference type="ARBA" id="ARBA00022741"/>
    </source>
</evidence>
<dbReference type="InterPro" id="IPR000014">
    <property type="entry name" value="PAS"/>
</dbReference>
<dbReference type="PROSITE" id="PS50045">
    <property type="entry name" value="SIGMA54_INTERACT_4"/>
    <property type="match status" value="1"/>
</dbReference>
<evidence type="ECO:0000256" key="3">
    <source>
        <dbReference type="ARBA" id="ARBA00023015"/>
    </source>
</evidence>
<feature type="domain" description="Sigma-54 factor interaction" evidence="7">
    <location>
        <begin position="271"/>
        <end position="501"/>
    </location>
</feature>
<dbReference type="PROSITE" id="PS00675">
    <property type="entry name" value="SIGMA54_INTERACT_1"/>
    <property type="match status" value="1"/>
</dbReference>
<keyword evidence="5" id="KW-0804">Transcription</keyword>
<dbReference type="PROSITE" id="PS00676">
    <property type="entry name" value="SIGMA54_INTERACT_2"/>
    <property type="match status" value="1"/>
</dbReference>
<dbReference type="Pfam" id="PF00989">
    <property type="entry name" value="PAS"/>
    <property type="match status" value="2"/>
</dbReference>
<dbReference type="PROSITE" id="PS00688">
    <property type="entry name" value="SIGMA54_INTERACT_3"/>
    <property type="match status" value="1"/>
</dbReference>
<proteinExistence type="predicted"/>
<dbReference type="InterPro" id="IPR025943">
    <property type="entry name" value="Sigma_54_int_dom_ATP-bd_2"/>
</dbReference>
<keyword evidence="6" id="KW-0175">Coiled coil</keyword>
<dbReference type="Gene3D" id="1.10.8.60">
    <property type="match status" value="1"/>
</dbReference>
<evidence type="ECO:0000256" key="6">
    <source>
        <dbReference type="SAM" id="Coils"/>
    </source>
</evidence>
<dbReference type="GO" id="GO:0005524">
    <property type="term" value="F:ATP binding"/>
    <property type="evidence" value="ECO:0007669"/>
    <property type="project" value="UniProtKB-KW"/>
</dbReference>
<name>A0A931FB27_9FIRM</name>
<keyword evidence="4" id="KW-0238">DNA-binding</keyword>
<dbReference type="PRINTS" id="PR01590">
    <property type="entry name" value="HTHFIS"/>
</dbReference>
<dbReference type="AlphaFoldDB" id="A0A931FB27"/>
<keyword evidence="3" id="KW-0805">Transcription regulation</keyword>
<dbReference type="InterPro" id="IPR025662">
    <property type="entry name" value="Sigma_54_int_dom_ATP-bd_1"/>
</dbReference>
<dbReference type="Gene3D" id="3.30.450.20">
    <property type="entry name" value="PAS domain"/>
    <property type="match status" value="2"/>
</dbReference>
<dbReference type="PANTHER" id="PTHR32071">
    <property type="entry name" value="TRANSCRIPTIONAL REGULATORY PROTEIN"/>
    <property type="match status" value="1"/>
</dbReference>
<keyword evidence="10" id="KW-1185">Reference proteome</keyword>
<dbReference type="SUPFAM" id="SSF52540">
    <property type="entry name" value="P-loop containing nucleoside triphosphate hydrolases"/>
    <property type="match status" value="1"/>
</dbReference>
<evidence type="ECO:0000313" key="9">
    <source>
        <dbReference type="EMBL" id="MBF8437547.1"/>
    </source>
</evidence>
<evidence type="ECO:0000256" key="5">
    <source>
        <dbReference type="ARBA" id="ARBA00023163"/>
    </source>
</evidence>
<evidence type="ECO:0000256" key="2">
    <source>
        <dbReference type="ARBA" id="ARBA00022840"/>
    </source>
</evidence>
<evidence type="ECO:0000313" key="10">
    <source>
        <dbReference type="Proteomes" id="UP000621436"/>
    </source>
</evidence>
<sequence>MAEEEIASLKEEINKLKQINRKKDVIIDSTHDGMIAINSDCQVELFNQAAASILNLKQEDVIGYDVREVIPNTRLHIVLENAEPELNRFQQVDDTQIVTNRVPVKGDNGEIIGAVAVFRDKTEVTRLAEEITNLKEIQGMLEAIINSTQDAISVVDENGIGILINPAYTRMTGLTEEDVIGKPADVDIAEGQSMHYKVLQTKEKVQGVRMKVGPQRKDVIVDVAPIMVDGELKGSVGVIKDVSEIKNLTEELDQARQMLRQLKARYSFKDIVARSQTMQAVINKARKASQTPATVLLRGESGTGKELFAHAIHNESKRRNKKFIRVNCSALVDSLLESELFGYEEGAFTGAKKGGKKGVFEEADGGTIFLDEIGKISPNLQSKLLRVLQEREVVRVGGTRPIPIDVRVIVATNINLERAIQEDRFREDLYYRLNVFPLNIPPLRDRLEDIKPLSEHIIRKFNQEYGRSVKGITDLAVKELQKYDWPGNVRELENIISQAMIHLAKDEDYIDTIHLPGLNIEEPVDIKIKPKQEAISFEEHSLKEILNETEKKLILKALEDTDGNRTEAANLLGIAVRSLYYKLDKYGID</sequence>
<dbReference type="CDD" id="cd00130">
    <property type="entry name" value="PAS"/>
    <property type="match status" value="2"/>
</dbReference>
<dbReference type="GO" id="GO:0043565">
    <property type="term" value="F:sequence-specific DNA binding"/>
    <property type="evidence" value="ECO:0007669"/>
    <property type="project" value="InterPro"/>
</dbReference>
<dbReference type="InterPro" id="IPR009057">
    <property type="entry name" value="Homeodomain-like_sf"/>
</dbReference>
<keyword evidence="1" id="KW-0547">Nucleotide-binding</keyword>
<dbReference type="InterPro" id="IPR002078">
    <property type="entry name" value="Sigma_54_int"/>
</dbReference>
<feature type="domain" description="PAS" evidence="8">
    <location>
        <begin position="26"/>
        <end position="70"/>
    </location>
</feature>
<dbReference type="RefSeq" id="WP_270454541.1">
    <property type="nucleotide sequence ID" value="NZ_JADPIE010000006.1"/>
</dbReference>
<keyword evidence="2" id="KW-0067">ATP-binding</keyword>
<dbReference type="SUPFAM" id="SSF55785">
    <property type="entry name" value="PYP-like sensor domain (PAS domain)"/>
    <property type="match status" value="2"/>
</dbReference>
<dbReference type="SMART" id="SM00091">
    <property type="entry name" value="PAS"/>
    <property type="match status" value="2"/>
</dbReference>
<dbReference type="SMART" id="SM00382">
    <property type="entry name" value="AAA"/>
    <property type="match status" value="1"/>
</dbReference>
<dbReference type="GO" id="GO:0006355">
    <property type="term" value="P:regulation of DNA-templated transcription"/>
    <property type="evidence" value="ECO:0007669"/>
    <property type="project" value="InterPro"/>
</dbReference>
<evidence type="ECO:0000256" key="4">
    <source>
        <dbReference type="ARBA" id="ARBA00023125"/>
    </source>
</evidence>
<dbReference type="Proteomes" id="UP000621436">
    <property type="component" value="Unassembled WGS sequence"/>
</dbReference>
<gene>
    <name evidence="9" type="ORF">I0Q91_10670</name>
</gene>
<accession>A0A931FB27</accession>
<dbReference type="PROSITE" id="PS50112">
    <property type="entry name" value="PAS"/>
    <property type="match status" value="2"/>
</dbReference>
<dbReference type="InterPro" id="IPR002197">
    <property type="entry name" value="HTH_Fis"/>
</dbReference>
<dbReference type="CDD" id="cd00009">
    <property type="entry name" value="AAA"/>
    <property type="match status" value="1"/>
</dbReference>
<evidence type="ECO:0000259" key="8">
    <source>
        <dbReference type="PROSITE" id="PS50112"/>
    </source>
</evidence>
<dbReference type="InterPro" id="IPR013767">
    <property type="entry name" value="PAS_fold"/>
</dbReference>
<dbReference type="InterPro" id="IPR025944">
    <property type="entry name" value="Sigma_54_int_dom_CS"/>
</dbReference>
<comment type="caution">
    <text evidence="9">The sequence shown here is derived from an EMBL/GenBank/DDBJ whole genome shotgun (WGS) entry which is preliminary data.</text>
</comment>
<protein>
    <submittedName>
        <fullName evidence="9">Sigma-54-dependent transcriptional regulator</fullName>
    </submittedName>
</protein>
<dbReference type="InterPro" id="IPR003593">
    <property type="entry name" value="AAA+_ATPase"/>
</dbReference>
<dbReference type="FunFam" id="3.40.50.300:FF:000006">
    <property type="entry name" value="DNA-binding transcriptional regulator NtrC"/>
    <property type="match status" value="1"/>
</dbReference>
<reference evidence="9" key="1">
    <citation type="submission" date="2020-11" db="EMBL/GenBank/DDBJ databases">
        <title>Halonatronomonas betainensis gen. nov., sp. nov. a novel haloalkaliphilic representative of the family Halanaerobiacae capable of betaine degradation.</title>
        <authorList>
            <person name="Boltyanskaya Y."/>
            <person name="Kevbrin V."/>
            <person name="Detkova E."/>
            <person name="Grouzdev D.S."/>
            <person name="Koziaeva V."/>
            <person name="Zhilina T."/>
        </authorList>
    </citation>
    <scope>NUCLEOTIDE SEQUENCE</scope>
    <source>
        <strain evidence="9">Z-7014</strain>
    </source>
</reference>
<dbReference type="Pfam" id="PF25601">
    <property type="entry name" value="AAA_lid_14"/>
    <property type="match status" value="1"/>
</dbReference>
<dbReference type="Pfam" id="PF00158">
    <property type="entry name" value="Sigma54_activat"/>
    <property type="match status" value="1"/>
</dbReference>
<dbReference type="InterPro" id="IPR058031">
    <property type="entry name" value="AAA_lid_NorR"/>
</dbReference>
<feature type="domain" description="PAS" evidence="8">
    <location>
        <begin position="137"/>
        <end position="182"/>
    </location>
</feature>
<dbReference type="EMBL" id="JADPIE010000006">
    <property type="protein sequence ID" value="MBF8437547.1"/>
    <property type="molecule type" value="Genomic_DNA"/>
</dbReference>
<dbReference type="SUPFAM" id="SSF46689">
    <property type="entry name" value="Homeodomain-like"/>
    <property type="match status" value="1"/>
</dbReference>
<feature type="coiled-coil region" evidence="6">
    <location>
        <begin position="238"/>
        <end position="265"/>
    </location>
</feature>
<dbReference type="PANTHER" id="PTHR32071:SF121">
    <property type="entry name" value="SIGMA L-DEPENDENT TRANSCRIPTIONAL REGULATOR YQIR-RELATED"/>
    <property type="match status" value="1"/>
</dbReference>
<dbReference type="Gene3D" id="3.40.50.300">
    <property type="entry name" value="P-loop containing nucleotide triphosphate hydrolases"/>
    <property type="match status" value="1"/>
</dbReference>
<dbReference type="Gene3D" id="1.10.10.60">
    <property type="entry name" value="Homeodomain-like"/>
    <property type="match status" value="1"/>
</dbReference>
<dbReference type="Pfam" id="PF02954">
    <property type="entry name" value="HTH_8"/>
    <property type="match status" value="1"/>
</dbReference>
<organism evidence="9 10">
    <name type="scientific">Halonatronomonas betaini</name>
    <dbReference type="NCBI Taxonomy" id="2778430"/>
    <lineage>
        <taxon>Bacteria</taxon>
        <taxon>Bacillati</taxon>
        <taxon>Bacillota</taxon>
        <taxon>Clostridia</taxon>
        <taxon>Halanaerobiales</taxon>
        <taxon>Halarsenatibacteraceae</taxon>
        <taxon>Halonatronomonas</taxon>
    </lineage>
</organism>